<dbReference type="OrthoDB" id="2191051at2759"/>
<keyword evidence="2" id="KW-1185">Reference proteome</keyword>
<evidence type="ECO:0000313" key="1">
    <source>
        <dbReference type="EMBL" id="KHN68828.1"/>
    </source>
</evidence>
<dbReference type="Proteomes" id="UP000031056">
    <property type="component" value="Unassembled WGS sequence"/>
</dbReference>
<dbReference type="SUPFAM" id="SSF54001">
    <property type="entry name" value="Cysteine proteinases"/>
    <property type="match status" value="1"/>
</dbReference>
<dbReference type="InterPro" id="IPR038765">
    <property type="entry name" value="Papain-like_cys_pep_sf"/>
</dbReference>
<dbReference type="HOGENOM" id="CLU_888600_0_0_1"/>
<comment type="caution">
    <text evidence="1">The sequence shown here is derived from an EMBL/GenBank/DDBJ whole genome shotgun (WGS) entry which is preliminary data.</text>
</comment>
<evidence type="ECO:0000313" key="2">
    <source>
        <dbReference type="Proteomes" id="UP000031056"/>
    </source>
</evidence>
<dbReference type="RefSeq" id="XP_014562870.1">
    <property type="nucleotide sequence ID" value="XM_014707384.1"/>
</dbReference>
<protein>
    <submittedName>
        <fullName evidence="1">Uncharacterized protein</fullName>
    </submittedName>
</protein>
<gene>
    <name evidence="1" type="ORF">M896_120470</name>
</gene>
<proteinExistence type="predicted"/>
<reference evidence="1 2" key="1">
    <citation type="journal article" date="2014" name="MBio">
        <title>The Ordospora colligata genome; evolution of extreme reduction in microsporidia and host-to-parasite horizontal gene transfer.</title>
        <authorList>
            <person name="Pombert J.-F."/>
            <person name="Haag K.L."/>
            <person name="Beidas S."/>
            <person name="Ebert D."/>
            <person name="Keeling P.J."/>
        </authorList>
    </citation>
    <scope>NUCLEOTIDE SEQUENCE [LARGE SCALE GENOMIC DNA]</scope>
    <source>
        <strain evidence="1 2">OC4</strain>
    </source>
</reference>
<dbReference type="InParanoid" id="A0A0B2UHN7"/>
<name>A0A0B2UHN7_9MICR</name>
<organism evidence="1 2">
    <name type="scientific">Ordospora colligata OC4</name>
    <dbReference type="NCBI Taxonomy" id="1354746"/>
    <lineage>
        <taxon>Eukaryota</taxon>
        <taxon>Fungi</taxon>
        <taxon>Fungi incertae sedis</taxon>
        <taxon>Microsporidia</taxon>
        <taxon>Ordosporidae</taxon>
        <taxon>Ordospora</taxon>
    </lineage>
</organism>
<sequence length="314" mass="35672">MKVKAEPCVFFVKGMAAEEEYELVNIQATKPIKKVSGKIGGNRLIVSGNKLFEETMLGTADLDYVDSDEGIFHILTCITRLPPFYNFLMNFGDRCQEKTQCQVLSKILRFFELIKSNKHADVDDILVSADSVEYEDIYTELMKTTHDEMCGLYNFEEDAWNTSKKGQILKSKIIYPEYSPIVEMFQGKAIVNGLQQEVYFEKVGICINESGGVQNAFDLFIESMNWSIIKMPSVLAVVVKEMKNNSGKLDMNLNVGKHLYGLRSFITKRNGASQCYVLSESIWYRYDSSGVCAVPSIGSEVCKHLCMMFYSEYE</sequence>
<dbReference type="GeneID" id="26262564"/>
<dbReference type="EMBL" id="JOKQ01000012">
    <property type="protein sequence ID" value="KHN68828.1"/>
    <property type="molecule type" value="Genomic_DNA"/>
</dbReference>
<accession>A0A0B2UHN7</accession>
<dbReference type="VEuPathDB" id="MicrosporidiaDB:M896_120470"/>
<dbReference type="AlphaFoldDB" id="A0A0B2UHN7"/>